<reference evidence="2" key="1">
    <citation type="journal article" date="2020" name="mSystems">
        <title>Genome- and Community-Level Interaction Insights into Carbon Utilization and Element Cycling Functions of Hydrothermarchaeota in Hydrothermal Sediment.</title>
        <authorList>
            <person name="Zhou Z."/>
            <person name="Liu Y."/>
            <person name="Xu W."/>
            <person name="Pan J."/>
            <person name="Luo Z.H."/>
            <person name="Li M."/>
        </authorList>
    </citation>
    <scope>NUCLEOTIDE SEQUENCE [LARGE SCALE GENOMIC DNA]</scope>
    <source>
        <strain evidence="2">SpSt-381</strain>
    </source>
</reference>
<keyword evidence="1" id="KW-0472">Membrane</keyword>
<feature type="transmembrane region" description="Helical" evidence="1">
    <location>
        <begin position="49"/>
        <end position="71"/>
    </location>
</feature>
<keyword evidence="1" id="KW-1133">Transmembrane helix</keyword>
<accession>A0A832I2X0</accession>
<gene>
    <name evidence="2" type="ORF">ENR23_10245</name>
</gene>
<evidence type="ECO:0000256" key="1">
    <source>
        <dbReference type="SAM" id="Phobius"/>
    </source>
</evidence>
<sequence length="199" mass="20284">MRDRVPLPFRSWAVLPWLAFVAWLWWRAALERLAATGAAPAGAGGPDPAALALAATGMKLAGHALEAAWYAACGRALGARLPVVRLAVALVTLSMLDVARLALLGPPAGEGFDPRLPLVGAELLAGAGAPHDGFGAAFGSFGLFVALRLAGTAWLLARALGEGRGGAAALLVAATWLASRLAAWWVVDLARGRSPLGGG</sequence>
<evidence type="ECO:0008006" key="3">
    <source>
        <dbReference type="Google" id="ProtNLM"/>
    </source>
</evidence>
<name>A0A832I2X0_UNCEI</name>
<feature type="transmembrane region" description="Helical" evidence="1">
    <location>
        <begin position="168"/>
        <end position="187"/>
    </location>
</feature>
<organism evidence="2">
    <name type="scientific">Eiseniibacteriota bacterium</name>
    <dbReference type="NCBI Taxonomy" id="2212470"/>
    <lineage>
        <taxon>Bacteria</taxon>
        <taxon>Candidatus Eiseniibacteriota</taxon>
    </lineage>
</organism>
<comment type="caution">
    <text evidence="2">The sequence shown here is derived from an EMBL/GenBank/DDBJ whole genome shotgun (WGS) entry which is preliminary data.</text>
</comment>
<dbReference type="AlphaFoldDB" id="A0A832I2X0"/>
<evidence type="ECO:0000313" key="2">
    <source>
        <dbReference type="EMBL" id="HGZ43786.1"/>
    </source>
</evidence>
<feature type="transmembrane region" description="Helical" evidence="1">
    <location>
        <begin position="12"/>
        <end position="29"/>
    </location>
</feature>
<protein>
    <recommendedName>
        <fullName evidence="3">Yip1 domain-containing protein</fullName>
    </recommendedName>
</protein>
<keyword evidence="1" id="KW-0812">Transmembrane</keyword>
<feature type="transmembrane region" description="Helical" evidence="1">
    <location>
        <begin position="134"/>
        <end position="156"/>
    </location>
</feature>
<feature type="transmembrane region" description="Helical" evidence="1">
    <location>
        <begin position="83"/>
        <end position="103"/>
    </location>
</feature>
<proteinExistence type="predicted"/>
<dbReference type="EMBL" id="DSQF01000020">
    <property type="protein sequence ID" value="HGZ43786.1"/>
    <property type="molecule type" value="Genomic_DNA"/>
</dbReference>